<dbReference type="PRINTS" id="PR00205">
    <property type="entry name" value="CADHERIN"/>
</dbReference>
<dbReference type="GO" id="GO:0008013">
    <property type="term" value="F:beta-catenin binding"/>
    <property type="evidence" value="ECO:0007669"/>
    <property type="project" value="TreeGrafter"/>
</dbReference>
<feature type="domain" description="Cadherin" evidence="15">
    <location>
        <begin position="267"/>
        <end position="388"/>
    </location>
</feature>
<evidence type="ECO:0000256" key="4">
    <source>
        <dbReference type="ARBA" id="ARBA00022723"/>
    </source>
</evidence>
<dbReference type="InterPro" id="IPR039808">
    <property type="entry name" value="Cadherin"/>
</dbReference>
<dbReference type="PROSITE" id="PS50268">
    <property type="entry name" value="CADHERIN_2"/>
    <property type="match status" value="4"/>
</dbReference>
<organism evidence="16 17">
    <name type="scientific">Synaphobranchus kaupii</name>
    <name type="common">Kaup's arrowtooth eel</name>
    <dbReference type="NCBI Taxonomy" id="118154"/>
    <lineage>
        <taxon>Eukaryota</taxon>
        <taxon>Metazoa</taxon>
        <taxon>Chordata</taxon>
        <taxon>Craniata</taxon>
        <taxon>Vertebrata</taxon>
        <taxon>Euteleostomi</taxon>
        <taxon>Actinopterygii</taxon>
        <taxon>Neopterygii</taxon>
        <taxon>Teleostei</taxon>
        <taxon>Anguilliformes</taxon>
        <taxon>Synaphobranchidae</taxon>
        <taxon>Synaphobranchus</taxon>
    </lineage>
</organism>
<comment type="subcellular location">
    <subcellularLocation>
        <location evidence="1">Cell membrane</location>
        <topology evidence="1">Single-pass type I membrane protein</topology>
    </subcellularLocation>
</comment>
<dbReference type="SMART" id="SM00112">
    <property type="entry name" value="CA"/>
    <property type="match status" value="5"/>
</dbReference>
<dbReference type="GO" id="GO:0060027">
    <property type="term" value="P:convergent extension involved in gastrulation"/>
    <property type="evidence" value="ECO:0007669"/>
    <property type="project" value="UniProtKB-ARBA"/>
</dbReference>
<dbReference type="GO" id="GO:0005509">
    <property type="term" value="F:calcium ion binding"/>
    <property type="evidence" value="ECO:0007669"/>
    <property type="project" value="UniProtKB-UniRule"/>
</dbReference>
<evidence type="ECO:0000256" key="12">
    <source>
        <dbReference type="PROSITE-ProRule" id="PRU00043"/>
    </source>
</evidence>
<evidence type="ECO:0000256" key="1">
    <source>
        <dbReference type="ARBA" id="ARBA00004251"/>
    </source>
</evidence>
<dbReference type="FunFam" id="2.60.40.60:FF:000011">
    <property type="entry name" value="Cadherin 1"/>
    <property type="match status" value="1"/>
</dbReference>
<keyword evidence="9 13" id="KW-1133">Transmembrane helix</keyword>
<dbReference type="Pfam" id="PF00028">
    <property type="entry name" value="Cadherin"/>
    <property type="match status" value="3"/>
</dbReference>
<evidence type="ECO:0000256" key="3">
    <source>
        <dbReference type="ARBA" id="ARBA00022692"/>
    </source>
</evidence>
<dbReference type="Proteomes" id="UP001152622">
    <property type="component" value="Chromosome 3"/>
</dbReference>
<keyword evidence="17" id="KW-1185">Reference proteome</keyword>
<evidence type="ECO:0000256" key="13">
    <source>
        <dbReference type="SAM" id="Phobius"/>
    </source>
</evidence>
<dbReference type="SUPFAM" id="SSF49313">
    <property type="entry name" value="Cadherin-like"/>
    <property type="match status" value="5"/>
</dbReference>
<comment type="caution">
    <text evidence="16">The sequence shown here is derived from an EMBL/GenBank/DDBJ whole genome shotgun (WGS) entry which is preliminary data.</text>
</comment>
<evidence type="ECO:0000259" key="15">
    <source>
        <dbReference type="PROSITE" id="PS50268"/>
    </source>
</evidence>
<dbReference type="EMBL" id="JAINUF010000003">
    <property type="protein sequence ID" value="KAJ8370675.1"/>
    <property type="molecule type" value="Genomic_DNA"/>
</dbReference>
<feature type="domain" description="Cadherin" evidence="15">
    <location>
        <begin position="143"/>
        <end position="252"/>
    </location>
</feature>
<feature type="domain" description="Cadherin" evidence="15">
    <location>
        <begin position="389"/>
        <end position="496"/>
    </location>
</feature>
<dbReference type="PROSITE" id="PS00232">
    <property type="entry name" value="CADHERIN_1"/>
    <property type="match status" value="2"/>
</dbReference>
<dbReference type="GO" id="GO:0016339">
    <property type="term" value="P:calcium-dependent cell-cell adhesion via plasma membrane cell adhesion molecules"/>
    <property type="evidence" value="ECO:0007669"/>
    <property type="project" value="TreeGrafter"/>
</dbReference>
<evidence type="ECO:0000256" key="9">
    <source>
        <dbReference type="ARBA" id="ARBA00022989"/>
    </source>
</evidence>
<dbReference type="FunFam" id="2.60.40.60:FF:000019">
    <property type="entry name" value="Cadherin 2"/>
    <property type="match status" value="1"/>
</dbReference>
<dbReference type="GO" id="GO:0044331">
    <property type="term" value="P:cell-cell adhesion mediated by cadherin"/>
    <property type="evidence" value="ECO:0007669"/>
    <property type="project" value="TreeGrafter"/>
</dbReference>
<keyword evidence="5 14" id="KW-0732">Signal</keyword>
<dbReference type="GO" id="GO:0016477">
    <property type="term" value="P:cell migration"/>
    <property type="evidence" value="ECO:0007669"/>
    <property type="project" value="TreeGrafter"/>
</dbReference>
<dbReference type="GO" id="GO:0005912">
    <property type="term" value="C:adherens junction"/>
    <property type="evidence" value="ECO:0007669"/>
    <property type="project" value="TreeGrafter"/>
</dbReference>
<evidence type="ECO:0000256" key="5">
    <source>
        <dbReference type="ARBA" id="ARBA00022729"/>
    </source>
</evidence>
<dbReference type="InterPro" id="IPR002126">
    <property type="entry name" value="Cadherin-like_dom"/>
</dbReference>
<dbReference type="FunFam" id="2.60.40.60:FF:000158">
    <property type="entry name" value="Dachsous cadherin-related 1"/>
    <property type="match status" value="1"/>
</dbReference>
<dbReference type="Gene3D" id="2.60.40.60">
    <property type="entry name" value="Cadherins"/>
    <property type="match status" value="5"/>
</dbReference>
<feature type="chain" id="PRO_5040466021" description="Cadherin domain-containing protein" evidence="14">
    <location>
        <begin position="29"/>
        <end position="759"/>
    </location>
</feature>
<evidence type="ECO:0000256" key="8">
    <source>
        <dbReference type="ARBA" id="ARBA00022889"/>
    </source>
</evidence>
<reference evidence="16" key="1">
    <citation type="journal article" date="2023" name="Science">
        <title>Genome structures resolve the early diversification of teleost fishes.</title>
        <authorList>
            <person name="Parey E."/>
            <person name="Louis A."/>
            <person name="Montfort J."/>
            <person name="Bouchez O."/>
            <person name="Roques C."/>
            <person name="Iampietro C."/>
            <person name="Lluch J."/>
            <person name="Castinel A."/>
            <person name="Donnadieu C."/>
            <person name="Desvignes T."/>
            <person name="Floi Bucao C."/>
            <person name="Jouanno E."/>
            <person name="Wen M."/>
            <person name="Mejri S."/>
            <person name="Dirks R."/>
            <person name="Jansen H."/>
            <person name="Henkel C."/>
            <person name="Chen W.J."/>
            <person name="Zahm M."/>
            <person name="Cabau C."/>
            <person name="Klopp C."/>
            <person name="Thompson A.W."/>
            <person name="Robinson-Rechavi M."/>
            <person name="Braasch I."/>
            <person name="Lecointre G."/>
            <person name="Bobe J."/>
            <person name="Postlethwait J.H."/>
            <person name="Berthelot C."/>
            <person name="Roest Crollius H."/>
            <person name="Guiguen Y."/>
        </authorList>
    </citation>
    <scope>NUCLEOTIDE SEQUENCE</scope>
    <source>
        <strain evidence="16">WJC10195</strain>
    </source>
</reference>
<dbReference type="FunFam" id="2.60.40.60:FF:000074">
    <property type="entry name" value="Desmoglein 4"/>
    <property type="match status" value="1"/>
</dbReference>
<accession>A0A9Q1G0J2</accession>
<gene>
    <name evidence="16" type="ORF">SKAU_G00107030</name>
</gene>
<dbReference type="AlphaFoldDB" id="A0A9Q1G0J2"/>
<dbReference type="PRINTS" id="PR01820">
    <property type="entry name" value="DESMOCOLLIN"/>
</dbReference>
<dbReference type="GO" id="GO:0007156">
    <property type="term" value="P:homophilic cell adhesion via plasma membrane adhesion molecules"/>
    <property type="evidence" value="ECO:0007669"/>
    <property type="project" value="InterPro"/>
</dbReference>
<evidence type="ECO:0000313" key="16">
    <source>
        <dbReference type="EMBL" id="KAJ8370675.1"/>
    </source>
</evidence>
<dbReference type="InterPro" id="IPR020894">
    <property type="entry name" value="Cadherin_CS"/>
</dbReference>
<evidence type="ECO:0000256" key="2">
    <source>
        <dbReference type="ARBA" id="ARBA00022475"/>
    </source>
</evidence>
<keyword evidence="6" id="KW-0677">Repeat</keyword>
<keyword evidence="11" id="KW-0325">Glycoprotein</keyword>
<evidence type="ECO:0000256" key="7">
    <source>
        <dbReference type="ARBA" id="ARBA00022837"/>
    </source>
</evidence>
<evidence type="ECO:0000256" key="6">
    <source>
        <dbReference type="ARBA" id="ARBA00022737"/>
    </source>
</evidence>
<keyword evidence="2" id="KW-1003">Cell membrane</keyword>
<dbReference type="PANTHER" id="PTHR24027:SF433">
    <property type="entry name" value="CADHERIN 27-RELATED"/>
    <property type="match status" value="1"/>
</dbReference>
<sequence>MPPVYTIKTVSIILLVTLPLEILGATSSKEHIREKRAWIIDSFIIEEENPGPFPYVLGNVEVERDYKVGFSLRGKGVDQEPRGILSIDKTSGVISVHGKVDYEQHKKLKLVFEAKNMSNMKVDTMLGVEITISDINDHAPTFQMDLYKSSLEESTSQGKNVIVLFAIDSDAPNSPNSTFDYKIVSVEPKTPNVEFHIIKDGIISFKGCLDYEKASKYTILVEAKDRGDVIQLSSTCTVVVDIIDKNNHLPTFIGRTGTGRVHEREFGKPILRLQAEDRDAKNTPAWRAKYIIHGDKDNHFKIETDPKTNEGVLSVQKPLDFEAGAERNLTISLENEDPYFSCAVKRKTKTGLWQVVTADGRSGTGLIPEPRTEKVTIIVEDTNDPPVFTHKVKNVMVEEDVAVGHPLEQFTAVDLDIKFTNAFEYSKGDDPDNWVTVDPKTGQISTAKFLDRESPYVVNNTYIITLFAISNGETPMTATATLTIHVKDTNDNLPHLEFQMIDMCLSDRATFANLTAIDLDEAPYGGPFRFELLGDVKNKWHLDPNYGTTVNLVKANTVYAGQHKLMMKIYDMQGVFSIQNLTVTVCECSVMPNCQVRSSTSTQLGSGGIGIMIGALLLLMGFILLVFLLSCRRKQSGIYIDPGSGEYLIPSNIETPGTDCQVPSGLLQVEKDKMEANHILSAEIPIQMAQQRIFSIQAPDQELFDYEPCVYTCEEDVVTDPQLDAISIPESDFVPDMLLELGPQFHTLATICKPTPTAH</sequence>
<dbReference type="PANTHER" id="PTHR24027">
    <property type="entry name" value="CADHERIN-23"/>
    <property type="match status" value="1"/>
</dbReference>
<keyword evidence="7 12" id="KW-0106">Calcium</keyword>
<keyword evidence="3 13" id="KW-0812">Transmembrane</keyword>
<proteinExistence type="predicted"/>
<feature type="transmembrane region" description="Helical" evidence="13">
    <location>
        <begin position="604"/>
        <end position="629"/>
    </location>
</feature>
<evidence type="ECO:0000256" key="11">
    <source>
        <dbReference type="ARBA" id="ARBA00023180"/>
    </source>
</evidence>
<dbReference type="GO" id="GO:0016342">
    <property type="term" value="C:catenin complex"/>
    <property type="evidence" value="ECO:0007669"/>
    <property type="project" value="TreeGrafter"/>
</dbReference>
<dbReference type="CDD" id="cd11304">
    <property type="entry name" value="Cadherin_repeat"/>
    <property type="match status" value="4"/>
</dbReference>
<dbReference type="GO" id="GO:0007043">
    <property type="term" value="P:cell-cell junction assembly"/>
    <property type="evidence" value="ECO:0007669"/>
    <property type="project" value="TreeGrafter"/>
</dbReference>
<evidence type="ECO:0000256" key="10">
    <source>
        <dbReference type="ARBA" id="ARBA00023136"/>
    </source>
</evidence>
<dbReference type="GO" id="GO:0034332">
    <property type="term" value="P:adherens junction organization"/>
    <property type="evidence" value="ECO:0007669"/>
    <property type="project" value="TreeGrafter"/>
</dbReference>
<protein>
    <recommendedName>
        <fullName evidence="15">Cadherin domain-containing protein</fullName>
    </recommendedName>
</protein>
<name>A0A9Q1G0J2_SYNKA</name>
<dbReference type="GO" id="GO:0045296">
    <property type="term" value="F:cadherin binding"/>
    <property type="evidence" value="ECO:0007669"/>
    <property type="project" value="TreeGrafter"/>
</dbReference>
<keyword evidence="8" id="KW-0130">Cell adhesion</keyword>
<keyword evidence="4" id="KW-0479">Metal-binding</keyword>
<feature type="signal peptide" evidence="14">
    <location>
        <begin position="1"/>
        <end position="28"/>
    </location>
</feature>
<evidence type="ECO:0000313" key="17">
    <source>
        <dbReference type="Proteomes" id="UP001152622"/>
    </source>
</evidence>
<dbReference type="OrthoDB" id="9045962at2759"/>
<keyword evidence="10 13" id="KW-0472">Membrane</keyword>
<dbReference type="InterPro" id="IPR015919">
    <property type="entry name" value="Cadherin-like_sf"/>
</dbReference>
<dbReference type="GO" id="GO:0000902">
    <property type="term" value="P:cell morphogenesis"/>
    <property type="evidence" value="ECO:0007669"/>
    <property type="project" value="TreeGrafter"/>
</dbReference>
<evidence type="ECO:0000256" key="14">
    <source>
        <dbReference type="SAM" id="SignalP"/>
    </source>
</evidence>
<feature type="domain" description="Cadherin" evidence="15">
    <location>
        <begin position="59"/>
        <end position="142"/>
    </location>
</feature>